<evidence type="ECO:0000256" key="3">
    <source>
        <dbReference type="ARBA" id="ARBA00023002"/>
    </source>
</evidence>
<proteinExistence type="predicted"/>
<dbReference type="GO" id="GO:0016705">
    <property type="term" value="F:oxidoreductase activity, acting on paired donors, with incorporation or reduction of molecular oxygen"/>
    <property type="evidence" value="ECO:0007669"/>
    <property type="project" value="UniProtKB-ARBA"/>
</dbReference>
<dbReference type="Proteomes" id="UP000199013">
    <property type="component" value="Unassembled WGS sequence"/>
</dbReference>
<evidence type="ECO:0000256" key="5">
    <source>
        <dbReference type="ARBA" id="ARBA00023014"/>
    </source>
</evidence>
<keyword evidence="1" id="KW-0001">2Fe-2S</keyword>
<dbReference type="PANTHER" id="PTHR21266:SF60">
    <property type="entry name" value="3-KETOSTEROID-9-ALPHA-MONOOXYGENASE, OXYGENASE COMPONENT"/>
    <property type="match status" value="1"/>
</dbReference>
<keyword evidence="3" id="KW-0560">Oxidoreductase</keyword>
<dbReference type="Pfam" id="PF00355">
    <property type="entry name" value="Rieske"/>
    <property type="match status" value="1"/>
</dbReference>
<evidence type="ECO:0000256" key="2">
    <source>
        <dbReference type="ARBA" id="ARBA00022723"/>
    </source>
</evidence>
<dbReference type="Gene3D" id="2.102.10.10">
    <property type="entry name" value="Rieske [2Fe-2S] iron-sulphur domain"/>
    <property type="match status" value="1"/>
</dbReference>
<evidence type="ECO:0000313" key="7">
    <source>
        <dbReference type="EMBL" id="SBW21452.1"/>
    </source>
</evidence>
<dbReference type="SUPFAM" id="SSF50022">
    <property type="entry name" value="ISP domain"/>
    <property type="match status" value="1"/>
</dbReference>
<dbReference type="CDD" id="cd03469">
    <property type="entry name" value="Rieske_RO_Alpha_N"/>
    <property type="match status" value="1"/>
</dbReference>
<dbReference type="GO" id="GO:0051537">
    <property type="term" value="F:2 iron, 2 sulfur cluster binding"/>
    <property type="evidence" value="ECO:0007669"/>
    <property type="project" value="UniProtKB-KW"/>
</dbReference>
<keyword evidence="8" id="KW-1185">Reference proteome</keyword>
<dbReference type="GO" id="GO:0004497">
    <property type="term" value="F:monooxygenase activity"/>
    <property type="evidence" value="ECO:0007669"/>
    <property type="project" value="UniProtKB-ARBA"/>
</dbReference>
<accession>A0A1C3NWQ8</accession>
<name>A0A1C3NWQ8_9ACTN</name>
<feature type="domain" description="Rieske" evidence="6">
    <location>
        <begin position="36"/>
        <end position="140"/>
    </location>
</feature>
<keyword evidence="5" id="KW-0411">Iron-sulfur</keyword>
<keyword evidence="2" id="KW-0479">Metal-binding</keyword>
<sequence>MAKSQWQKQLKKHDRRLLEGQSFGEEQKTDYPLGWYFARFSEDLAPGQVLPVEFMSHQFALFRGKSGRVGMVDSQCCHMGADLGRCGTVVEDRIKCGYHAWEFRTDGGCEVIPGLDQSKIPPRAGQRSIPVREHAGNIWFWYGPEPAGEFIEVPYADSKKYLNLKGQIYIARGTLLPVAEHVSDIYHFPVAHKGAGRLEYSILVNKEDRLEYQLRPADETGMKKVQKWFRPFAFIEMIGPSASLYRTQKDATVDRSGPLLTIVLGGTPVRDDVMFFGYRVIVRKIGPGPLFAPFNHLLARMMWLTVRRNVYADIDVLRWLRHPEKTLWVKPDGPSVREFRTFFQRRIVPGWRFGDPMPEESVASA</sequence>
<dbReference type="AlphaFoldDB" id="A0A1C3NWQ8"/>
<organism evidence="7 8">
    <name type="scientific">Candidatus Protofrankia californiensis</name>
    <dbReference type="NCBI Taxonomy" id="1839754"/>
    <lineage>
        <taxon>Bacteria</taxon>
        <taxon>Bacillati</taxon>
        <taxon>Actinomycetota</taxon>
        <taxon>Actinomycetes</taxon>
        <taxon>Frankiales</taxon>
        <taxon>Frankiaceae</taxon>
        <taxon>Protofrankia</taxon>
    </lineage>
</organism>
<dbReference type="GO" id="GO:0046872">
    <property type="term" value="F:metal ion binding"/>
    <property type="evidence" value="ECO:0007669"/>
    <property type="project" value="UniProtKB-KW"/>
</dbReference>
<keyword evidence="4" id="KW-0408">Iron</keyword>
<dbReference type="InterPro" id="IPR017941">
    <property type="entry name" value="Rieske_2Fe-2S"/>
</dbReference>
<dbReference type="PANTHER" id="PTHR21266">
    <property type="entry name" value="IRON-SULFUR DOMAIN CONTAINING PROTEIN"/>
    <property type="match status" value="1"/>
</dbReference>
<evidence type="ECO:0000313" key="8">
    <source>
        <dbReference type="Proteomes" id="UP000199013"/>
    </source>
</evidence>
<dbReference type="Gene3D" id="3.90.380.10">
    <property type="entry name" value="Naphthalene 1,2-dioxygenase Alpha Subunit, Chain A, domain 1"/>
    <property type="match status" value="1"/>
</dbReference>
<evidence type="ECO:0000259" key="6">
    <source>
        <dbReference type="PROSITE" id="PS51296"/>
    </source>
</evidence>
<evidence type="ECO:0000256" key="4">
    <source>
        <dbReference type="ARBA" id="ARBA00023004"/>
    </source>
</evidence>
<dbReference type="InterPro" id="IPR036922">
    <property type="entry name" value="Rieske_2Fe-2S_sf"/>
</dbReference>
<evidence type="ECO:0000256" key="1">
    <source>
        <dbReference type="ARBA" id="ARBA00022714"/>
    </source>
</evidence>
<dbReference type="GO" id="GO:0005737">
    <property type="term" value="C:cytoplasm"/>
    <property type="evidence" value="ECO:0007669"/>
    <property type="project" value="TreeGrafter"/>
</dbReference>
<dbReference type="PROSITE" id="PS51296">
    <property type="entry name" value="RIESKE"/>
    <property type="match status" value="1"/>
</dbReference>
<dbReference type="InterPro" id="IPR050584">
    <property type="entry name" value="Cholesterol_7-desaturase"/>
</dbReference>
<gene>
    <name evidence="7" type="ORF">FDG2_2014</name>
</gene>
<protein>
    <submittedName>
        <fullName evidence="7">Rieske (2Fe-2S) domain-containing protein</fullName>
    </submittedName>
</protein>
<dbReference type="EMBL" id="FLUV01000848">
    <property type="protein sequence ID" value="SBW21452.1"/>
    <property type="molecule type" value="Genomic_DNA"/>
</dbReference>
<reference evidence="8" key="1">
    <citation type="submission" date="2016-02" db="EMBL/GenBank/DDBJ databases">
        <authorList>
            <person name="Wibberg D."/>
        </authorList>
    </citation>
    <scope>NUCLEOTIDE SEQUENCE [LARGE SCALE GENOMIC DNA]</scope>
</reference>